<comment type="caution">
    <text evidence="5">The sequence shown here is derived from an EMBL/GenBank/DDBJ whole genome shotgun (WGS) entry which is preliminary data.</text>
</comment>
<dbReference type="Gene3D" id="3.40.50.300">
    <property type="entry name" value="P-loop containing nucleotide triphosphate hydrolases"/>
    <property type="match status" value="2"/>
</dbReference>
<keyword evidence="3 4" id="KW-0418">Kinase</keyword>
<keyword evidence="6" id="KW-1185">Reference proteome</keyword>
<proteinExistence type="inferred from homology"/>
<dbReference type="EMBL" id="JAIPUX010000439">
    <property type="protein sequence ID" value="KAH0628308.1"/>
    <property type="molecule type" value="Genomic_DNA"/>
</dbReference>
<keyword evidence="2" id="KW-0547">Nucleotide-binding</keyword>
<evidence type="ECO:0000313" key="6">
    <source>
        <dbReference type="Proteomes" id="UP000826234"/>
    </source>
</evidence>
<dbReference type="Pfam" id="PF00406">
    <property type="entry name" value="ADK"/>
    <property type="match status" value="1"/>
</dbReference>
<comment type="similarity">
    <text evidence="4">Belongs to the adenylate kinase family.</text>
</comment>
<reference evidence="5 6" key="1">
    <citation type="journal article" date="2022" name="Gigascience">
        <title>A chromosome-level genome assembly and annotation of the desert horned lizard, Phrynosoma platyrhinos, provides insight into chromosomal rearrangements among reptiles.</title>
        <authorList>
            <person name="Koochekian N."/>
            <person name="Ascanio A."/>
            <person name="Farleigh K."/>
            <person name="Card D.C."/>
            <person name="Schield D.R."/>
            <person name="Castoe T.A."/>
            <person name="Jezkova T."/>
        </authorList>
    </citation>
    <scope>NUCLEOTIDE SEQUENCE [LARGE SCALE GENOMIC DNA]</scope>
    <source>
        <strain evidence="5">NK-2021</strain>
    </source>
</reference>
<protein>
    <recommendedName>
        <fullName evidence="7">Nucleoside-diphosphate kinase</fullName>
    </recommendedName>
</protein>
<evidence type="ECO:0000256" key="4">
    <source>
        <dbReference type="RuleBase" id="RU003330"/>
    </source>
</evidence>
<evidence type="ECO:0000256" key="3">
    <source>
        <dbReference type="ARBA" id="ARBA00022777"/>
    </source>
</evidence>
<dbReference type="SUPFAM" id="SSF52540">
    <property type="entry name" value="P-loop containing nucleoside triphosphate hydrolases"/>
    <property type="match status" value="1"/>
</dbReference>
<evidence type="ECO:0000313" key="5">
    <source>
        <dbReference type="EMBL" id="KAH0628308.1"/>
    </source>
</evidence>
<organism evidence="5 6">
    <name type="scientific">Phrynosoma platyrhinos</name>
    <name type="common">Desert horned lizard</name>
    <dbReference type="NCBI Taxonomy" id="52577"/>
    <lineage>
        <taxon>Eukaryota</taxon>
        <taxon>Metazoa</taxon>
        <taxon>Chordata</taxon>
        <taxon>Craniata</taxon>
        <taxon>Vertebrata</taxon>
        <taxon>Euteleostomi</taxon>
        <taxon>Lepidosauria</taxon>
        <taxon>Squamata</taxon>
        <taxon>Bifurcata</taxon>
        <taxon>Unidentata</taxon>
        <taxon>Episquamata</taxon>
        <taxon>Toxicofera</taxon>
        <taxon>Iguania</taxon>
        <taxon>Phrynosomatidae</taxon>
        <taxon>Phrynosomatinae</taxon>
        <taxon>Phrynosoma</taxon>
    </lineage>
</organism>
<dbReference type="Proteomes" id="UP000826234">
    <property type="component" value="Unassembled WGS sequence"/>
</dbReference>
<evidence type="ECO:0000256" key="2">
    <source>
        <dbReference type="ARBA" id="ARBA00022741"/>
    </source>
</evidence>
<evidence type="ECO:0000256" key="1">
    <source>
        <dbReference type="ARBA" id="ARBA00022679"/>
    </source>
</evidence>
<sequence>MGSAGALVLRALILGPPGSGKGTLSSRIAHHFALHHLSSGDLLRENMNRRTGCVVLLCLPFAIDSLLDFLCKARATVLLWPVLQPSPYSLENGNSSSLISLHDKKMGLDDDTGEPLIQRDDDKPETVMKRLKSYEAETRPVLEYYRQKGVLKTFAGTETNKIWPHVHSFLRTKLPDIG</sequence>
<dbReference type="CDD" id="cd01428">
    <property type="entry name" value="ADK"/>
    <property type="match status" value="1"/>
</dbReference>
<keyword evidence="1 4" id="KW-0808">Transferase</keyword>
<dbReference type="PRINTS" id="PR00094">
    <property type="entry name" value="ADENYLTKNASE"/>
</dbReference>
<dbReference type="InterPro" id="IPR000850">
    <property type="entry name" value="Adenylat/UMP-CMP_kin"/>
</dbReference>
<dbReference type="PANTHER" id="PTHR23359">
    <property type="entry name" value="NUCLEOTIDE KINASE"/>
    <property type="match status" value="1"/>
</dbReference>
<dbReference type="HAMAP" id="MF_00235">
    <property type="entry name" value="Adenylate_kinase_Adk"/>
    <property type="match status" value="1"/>
</dbReference>
<dbReference type="InterPro" id="IPR027417">
    <property type="entry name" value="P-loop_NTPase"/>
</dbReference>
<gene>
    <name evidence="5" type="ORF">JD844_009260</name>
</gene>
<evidence type="ECO:0008006" key="7">
    <source>
        <dbReference type="Google" id="ProtNLM"/>
    </source>
</evidence>
<accession>A0ABQ7TF95</accession>
<name>A0ABQ7TF95_PHRPL</name>